<protein>
    <submittedName>
        <fullName evidence="3">Uncharacterized protein</fullName>
    </submittedName>
</protein>
<dbReference type="AlphaFoldDB" id="A0A0K0FKF1"/>
<name>A0A0K0FKF1_STRVS</name>
<evidence type="ECO:0000256" key="1">
    <source>
        <dbReference type="SAM" id="Phobius"/>
    </source>
</evidence>
<dbReference type="WBParaSite" id="SVE_0951500.1">
    <property type="protein sequence ID" value="SVE_0951500.1"/>
    <property type="gene ID" value="SVE_0951500"/>
</dbReference>
<dbReference type="Proteomes" id="UP000035680">
    <property type="component" value="Unassembled WGS sequence"/>
</dbReference>
<proteinExistence type="predicted"/>
<evidence type="ECO:0000313" key="3">
    <source>
        <dbReference type="WBParaSite" id="SVE_0951500.1"/>
    </source>
</evidence>
<accession>A0A0K0FKF1</accession>
<keyword evidence="1" id="KW-0812">Transmembrane</keyword>
<organism evidence="2 3">
    <name type="scientific">Strongyloides venezuelensis</name>
    <name type="common">Threadworm</name>
    <dbReference type="NCBI Taxonomy" id="75913"/>
    <lineage>
        <taxon>Eukaryota</taxon>
        <taxon>Metazoa</taxon>
        <taxon>Ecdysozoa</taxon>
        <taxon>Nematoda</taxon>
        <taxon>Chromadorea</taxon>
        <taxon>Rhabditida</taxon>
        <taxon>Tylenchina</taxon>
        <taxon>Panagrolaimomorpha</taxon>
        <taxon>Strongyloidoidea</taxon>
        <taxon>Strongyloididae</taxon>
        <taxon>Strongyloides</taxon>
    </lineage>
</organism>
<keyword evidence="1" id="KW-0472">Membrane</keyword>
<keyword evidence="2" id="KW-1185">Reference proteome</keyword>
<evidence type="ECO:0000313" key="2">
    <source>
        <dbReference type="Proteomes" id="UP000035680"/>
    </source>
</evidence>
<sequence>MKDHIPDVLSGRKINWCPSGEGFLAFCPQPIDPDEYNVCCVMYRDGMDYPTCCTSSYLPGVIIGGTIGFCIFIIIFIFLSCWCCYLCPLFRIRIRNKLRKQEYIEGIEQGNTNNRL</sequence>
<reference evidence="2" key="1">
    <citation type="submission" date="2014-07" db="EMBL/GenBank/DDBJ databases">
        <authorList>
            <person name="Martin A.A"/>
            <person name="De Silva N."/>
        </authorList>
    </citation>
    <scope>NUCLEOTIDE SEQUENCE</scope>
</reference>
<feature type="transmembrane region" description="Helical" evidence="1">
    <location>
        <begin position="57"/>
        <end position="90"/>
    </location>
</feature>
<keyword evidence="1" id="KW-1133">Transmembrane helix</keyword>
<reference evidence="3" key="2">
    <citation type="submission" date="2015-08" db="UniProtKB">
        <authorList>
            <consortium name="WormBaseParasite"/>
        </authorList>
    </citation>
    <scope>IDENTIFICATION</scope>
</reference>